<keyword evidence="3" id="KW-1185">Reference proteome</keyword>
<evidence type="ECO:0000313" key="2">
    <source>
        <dbReference type="EMBL" id="MBB4798828.1"/>
    </source>
</evidence>
<evidence type="ECO:0000313" key="3">
    <source>
        <dbReference type="Proteomes" id="UP000539957"/>
    </source>
</evidence>
<organism evidence="2 3">
    <name type="scientific">Brevundimonas bullata</name>
    <dbReference type="NCBI Taxonomy" id="13160"/>
    <lineage>
        <taxon>Bacteria</taxon>
        <taxon>Pseudomonadati</taxon>
        <taxon>Pseudomonadota</taxon>
        <taxon>Alphaproteobacteria</taxon>
        <taxon>Caulobacterales</taxon>
        <taxon>Caulobacteraceae</taxon>
        <taxon>Brevundimonas</taxon>
    </lineage>
</organism>
<sequence>MKIASILAGVAVAALTASAASAQAVQVINKGQYTNNSTNFFGVITPGSTVNVPSANAGPGQAFAETLANGLRAANGGAQQSAWHAVGLSAGDVGAVGNDSATFSLKDAVSKDCVYYSGDNSTEDFDFGTLGIYAGDNTGPNAAFTMVAPAVLTIQTNLAGCNTNNTVTLSRAVADMTNNSNSGFDNAVFTNKLPYRVTASYQGASQVAGGGAAIGRTLTMVEGDLTEDQANGAWKSPMNLTVLVPQPTQALLAGNYTSSFQVLIAAQ</sequence>
<keyword evidence="1" id="KW-0732">Signal</keyword>
<dbReference type="Proteomes" id="UP000539957">
    <property type="component" value="Unassembled WGS sequence"/>
</dbReference>
<accession>A0A7W7N3X4</accession>
<gene>
    <name evidence="2" type="ORF">HNP32_002582</name>
</gene>
<protein>
    <submittedName>
        <fullName evidence="2">Uncharacterized protein</fullName>
    </submittedName>
</protein>
<comment type="caution">
    <text evidence="2">The sequence shown here is derived from an EMBL/GenBank/DDBJ whole genome shotgun (WGS) entry which is preliminary data.</text>
</comment>
<feature type="chain" id="PRO_5030658365" evidence="1">
    <location>
        <begin position="20"/>
        <end position="267"/>
    </location>
</feature>
<evidence type="ECO:0000256" key="1">
    <source>
        <dbReference type="SAM" id="SignalP"/>
    </source>
</evidence>
<name>A0A7W7N3X4_9CAUL</name>
<dbReference type="RefSeq" id="WP_184270979.1">
    <property type="nucleotide sequence ID" value="NZ_JACHKY010000004.1"/>
</dbReference>
<dbReference type="EMBL" id="JACHKY010000004">
    <property type="protein sequence ID" value="MBB4798828.1"/>
    <property type="molecule type" value="Genomic_DNA"/>
</dbReference>
<dbReference type="AlphaFoldDB" id="A0A7W7N3X4"/>
<proteinExistence type="predicted"/>
<feature type="signal peptide" evidence="1">
    <location>
        <begin position="1"/>
        <end position="19"/>
    </location>
</feature>
<reference evidence="2 3" key="1">
    <citation type="submission" date="2020-08" db="EMBL/GenBank/DDBJ databases">
        <title>Functional genomics of gut bacteria from endangered species of beetles.</title>
        <authorList>
            <person name="Carlos-Shanley C."/>
        </authorList>
    </citation>
    <scope>NUCLEOTIDE SEQUENCE [LARGE SCALE GENOMIC DNA]</scope>
    <source>
        <strain evidence="2 3">S00123</strain>
    </source>
</reference>